<protein>
    <recommendedName>
        <fullName evidence="10">Glycine--tRNA ligase beta subunit</fullName>
        <ecNumber evidence="10">6.1.1.14</ecNumber>
    </recommendedName>
    <alternativeName>
        <fullName evidence="10">Glycyl-tRNA synthetase beta subunit</fullName>
        <shortName evidence="10">GlyRS</shortName>
    </alternativeName>
</protein>
<gene>
    <name evidence="10" type="primary">glyS</name>
    <name evidence="12" type="ORF">DES48_10196</name>
</gene>
<dbReference type="GO" id="GO:0005829">
    <property type="term" value="C:cytosol"/>
    <property type="evidence" value="ECO:0007669"/>
    <property type="project" value="TreeGrafter"/>
</dbReference>
<evidence type="ECO:0000256" key="9">
    <source>
        <dbReference type="ARBA" id="ARBA00047937"/>
    </source>
</evidence>
<dbReference type="SUPFAM" id="SSF109604">
    <property type="entry name" value="HD-domain/PDEase-like"/>
    <property type="match status" value="1"/>
</dbReference>
<evidence type="ECO:0000256" key="6">
    <source>
        <dbReference type="ARBA" id="ARBA00022840"/>
    </source>
</evidence>
<dbReference type="PROSITE" id="PS50861">
    <property type="entry name" value="AA_TRNA_LIGASE_II_GLYAB"/>
    <property type="match status" value="1"/>
</dbReference>
<evidence type="ECO:0000259" key="11">
    <source>
        <dbReference type="Pfam" id="PF05746"/>
    </source>
</evidence>
<dbReference type="GO" id="GO:0004820">
    <property type="term" value="F:glycine-tRNA ligase activity"/>
    <property type="evidence" value="ECO:0007669"/>
    <property type="project" value="UniProtKB-UniRule"/>
</dbReference>
<dbReference type="GO" id="GO:0004814">
    <property type="term" value="F:arginine-tRNA ligase activity"/>
    <property type="evidence" value="ECO:0007669"/>
    <property type="project" value="InterPro"/>
</dbReference>
<dbReference type="HAMAP" id="MF_00255">
    <property type="entry name" value="Gly_tRNA_synth_beta"/>
    <property type="match status" value="1"/>
</dbReference>
<dbReference type="Proteomes" id="UP000252254">
    <property type="component" value="Unassembled WGS sequence"/>
</dbReference>
<evidence type="ECO:0000256" key="10">
    <source>
        <dbReference type="HAMAP-Rule" id="MF_00255"/>
    </source>
</evidence>
<feature type="domain" description="DALR anticodon binding" evidence="11">
    <location>
        <begin position="584"/>
        <end position="691"/>
    </location>
</feature>
<dbReference type="NCBIfam" id="TIGR00211">
    <property type="entry name" value="glyS"/>
    <property type="match status" value="1"/>
</dbReference>
<evidence type="ECO:0000256" key="5">
    <source>
        <dbReference type="ARBA" id="ARBA00022741"/>
    </source>
</evidence>
<keyword evidence="13" id="KW-1185">Reference proteome</keyword>
<keyword evidence="8 10" id="KW-0030">Aminoacyl-tRNA synthetase</keyword>
<comment type="subunit">
    <text evidence="10">Tetramer of two alpha and two beta subunits.</text>
</comment>
<evidence type="ECO:0000256" key="4">
    <source>
        <dbReference type="ARBA" id="ARBA00022598"/>
    </source>
</evidence>
<dbReference type="STRING" id="200904.GCA_900168775_02478"/>
<evidence type="ECO:0000256" key="7">
    <source>
        <dbReference type="ARBA" id="ARBA00022917"/>
    </source>
</evidence>
<dbReference type="Pfam" id="PF05746">
    <property type="entry name" value="DALR_1"/>
    <property type="match status" value="1"/>
</dbReference>
<comment type="caution">
    <text evidence="12">The sequence shown here is derived from an EMBL/GenBank/DDBJ whole genome shotgun (WGS) entry which is preliminary data.</text>
</comment>
<keyword evidence="7 10" id="KW-0648">Protein biosynthesis</keyword>
<dbReference type="InterPro" id="IPR006194">
    <property type="entry name" value="Gly-tRNA-synth_heterodimer"/>
</dbReference>
<dbReference type="RefSeq" id="WP_113865985.1">
    <property type="nucleotide sequence ID" value="NZ_BAABQN010000001.1"/>
</dbReference>
<evidence type="ECO:0000256" key="8">
    <source>
        <dbReference type="ARBA" id="ARBA00023146"/>
    </source>
</evidence>
<dbReference type="GO" id="GO:0005524">
    <property type="term" value="F:ATP binding"/>
    <property type="evidence" value="ECO:0007669"/>
    <property type="project" value="UniProtKB-UniRule"/>
</dbReference>
<organism evidence="12 13">
    <name type="scientific">Paraliobacillus ryukyuensis</name>
    <dbReference type="NCBI Taxonomy" id="200904"/>
    <lineage>
        <taxon>Bacteria</taxon>
        <taxon>Bacillati</taxon>
        <taxon>Bacillota</taxon>
        <taxon>Bacilli</taxon>
        <taxon>Bacillales</taxon>
        <taxon>Bacillaceae</taxon>
        <taxon>Paraliobacillus</taxon>
    </lineage>
</organism>
<dbReference type="EMBL" id="QNRI01000001">
    <property type="protein sequence ID" value="RBP01366.1"/>
    <property type="molecule type" value="Genomic_DNA"/>
</dbReference>
<dbReference type="PANTHER" id="PTHR30075:SF2">
    <property type="entry name" value="GLYCINE--TRNA LIGASE, CHLOROPLASTIC_MITOCHONDRIAL 2"/>
    <property type="match status" value="1"/>
</dbReference>
<name>A0A366EH91_9BACI</name>
<dbReference type="InterPro" id="IPR015944">
    <property type="entry name" value="Gly-tRNA-synth_bsu"/>
</dbReference>
<dbReference type="Pfam" id="PF02092">
    <property type="entry name" value="tRNA_synt_2f"/>
    <property type="match status" value="1"/>
</dbReference>
<dbReference type="PANTHER" id="PTHR30075">
    <property type="entry name" value="GLYCYL-TRNA SYNTHETASE"/>
    <property type="match status" value="1"/>
</dbReference>
<sequence length="697" mass="79183">MSTTNILFEIGLEEMPARFLSDAEVQLKQKTQHWLTSIRLPYESVKTYVTPRRLAVVIEGLANKQLDQEEEAKGPAKKIAVDEEGNWSKAAIGFSKGQGKSVDDIYFKEVNGTSYAFVNKYIQGASAEVLLINFKDVIMDLTFPKNMRWAGKTMRFVRPIRWLVALNQSNIIPFEIGGVSTSNSTYGHRFLGEQVTIKDPLMYEELLATQYVIADSNERKERISDQIKQLEQEKGWHIPMDSDLLEEVTQLVEYPTVFYGTFNDKFLTIPDEALITSMKEHQRYFPVLSDNEELLPYFVAVRNGDNRSIEVVAKGNEKVLKARLSDAMFFFEEDQKHSIEQYNAKLSRIVYQEKLGTIADKVQRVRALTDKITTLLDVDQTTKQNALRAAEISKFDLVTNMVNEFTKLQGIMGEKYARLFGENEQVAKAINEHYMPRSANDALPQSTEGAAVSIADKLDTIIGCISVGIIPSGSQDPYALRRQAIGVLQILQQTGWDVTVEKLIDVTKELYQTLEIEKSSEDNIDEEINSFFYARASYILREATSEQDIIEAVLANGIGNISFAYKKAALLTDKRHDTSFKDTQEALVRVLNLAKKGTNSGVDATLLQNAQEQKLYDNFQAIKVKYQEQIRAYEATQSLETLSQFTPFIHDFFDHTMVMTDDEQLKNNRLSLLNEIAALINQFADLSKIEWKQQLNA</sequence>
<keyword evidence="6 10" id="KW-0067">ATP-binding</keyword>
<evidence type="ECO:0000256" key="1">
    <source>
        <dbReference type="ARBA" id="ARBA00004496"/>
    </source>
</evidence>
<dbReference type="InterPro" id="IPR008909">
    <property type="entry name" value="DALR_anticod-bd"/>
</dbReference>
<keyword evidence="5 10" id="KW-0547">Nucleotide-binding</keyword>
<comment type="similarity">
    <text evidence="2 10">Belongs to the class-II aminoacyl-tRNA synthetase family.</text>
</comment>
<dbReference type="AlphaFoldDB" id="A0A366EH91"/>
<comment type="subcellular location">
    <subcellularLocation>
        <location evidence="1 10">Cytoplasm</location>
    </subcellularLocation>
</comment>
<comment type="catalytic activity">
    <reaction evidence="9 10">
        <text>tRNA(Gly) + glycine + ATP = glycyl-tRNA(Gly) + AMP + diphosphate</text>
        <dbReference type="Rhea" id="RHEA:16013"/>
        <dbReference type="Rhea" id="RHEA-COMP:9664"/>
        <dbReference type="Rhea" id="RHEA-COMP:9683"/>
        <dbReference type="ChEBI" id="CHEBI:30616"/>
        <dbReference type="ChEBI" id="CHEBI:33019"/>
        <dbReference type="ChEBI" id="CHEBI:57305"/>
        <dbReference type="ChEBI" id="CHEBI:78442"/>
        <dbReference type="ChEBI" id="CHEBI:78522"/>
        <dbReference type="ChEBI" id="CHEBI:456215"/>
        <dbReference type="EC" id="6.1.1.14"/>
    </reaction>
</comment>
<dbReference type="EC" id="6.1.1.14" evidence="10"/>
<accession>A0A366EH91</accession>
<evidence type="ECO:0000313" key="12">
    <source>
        <dbReference type="EMBL" id="RBP01366.1"/>
    </source>
</evidence>
<reference evidence="12 13" key="1">
    <citation type="submission" date="2018-06" db="EMBL/GenBank/DDBJ databases">
        <title>Genomic Encyclopedia of Type Strains, Phase IV (KMG-IV): sequencing the most valuable type-strain genomes for metagenomic binning, comparative biology and taxonomic classification.</title>
        <authorList>
            <person name="Goeker M."/>
        </authorList>
    </citation>
    <scope>NUCLEOTIDE SEQUENCE [LARGE SCALE GENOMIC DNA]</scope>
    <source>
        <strain evidence="12 13">DSM 15140</strain>
    </source>
</reference>
<keyword evidence="3 10" id="KW-0963">Cytoplasm</keyword>
<evidence type="ECO:0000256" key="2">
    <source>
        <dbReference type="ARBA" id="ARBA00008226"/>
    </source>
</evidence>
<dbReference type="OrthoDB" id="9775440at2"/>
<evidence type="ECO:0000256" key="3">
    <source>
        <dbReference type="ARBA" id="ARBA00022490"/>
    </source>
</evidence>
<proteinExistence type="inferred from homology"/>
<dbReference type="PRINTS" id="PR01045">
    <property type="entry name" value="TRNASYNTHGB"/>
</dbReference>
<keyword evidence="4 10" id="KW-0436">Ligase</keyword>
<dbReference type="GO" id="GO:0006420">
    <property type="term" value="P:arginyl-tRNA aminoacylation"/>
    <property type="evidence" value="ECO:0007669"/>
    <property type="project" value="InterPro"/>
</dbReference>
<dbReference type="GO" id="GO:0006426">
    <property type="term" value="P:glycyl-tRNA aminoacylation"/>
    <property type="evidence" value="ECO:0007669"/>
    <property type="project" value="UniProtKB-UniRule"/>
</dbReference>
<evidence type="ECO:0000313" key="13">
    <source>
        <dbReference type="Proteomes" id="UP000252254"/>
    </source>
</evidence>